<dbReference type="PANTHER" id="PTHR47481:SF10">
    <property type="entry name" value="COPIA-LIKE POLYPROTEIN_RETROTRANSPOSON"/>
    <property type="match status" value="1"/>
</dbReference>
<dbReference type="AlphaFoldDB" id="A0A6A3WMV2"/>
<evidence type="ECO:0000313" key="4">
    <source>
        <dbReference type="EMBL" id="KAE9281331.1"/>
    </source>
</evidence>
<dbReference type="Proteomes" id="UP000441208">
    <property type="component" value="Unassembled WGS sequence"/>
</dbReference>
<dbReference type="GO" id="GO:0003676">
    <property type="term" value="F:nucleic acid binding"/>
    <property type="evidence" value="ECO:0007669"/>
    <property type="project" value="InterPro"/>
</dbReference>
<feature type="compositionally biased region" description="Gly residues" evidence="1">
    <location>
        <begin position="243"/>
        <end position="264"/>
    </location>
</feature>
<protein>
    <submittedName>
        <fullName evidence="3">Uncharacterized protein</fullName>
    </submittedName>
</protein>
<dbReference type="Proteomes" id="UP000440367">
    <property type="component" value="Unassembled WGS sequence"/>
</dbReference>
<proteinExistence type="predicted"/>
<evidence type="ECO:0000313" key="7">
    <source>
        <dbReference type="Proteomes" id="UP000441208"/>
    </source>
</evidence>
<accession>A0A6A3WMV2</accession>
<dbReference type="Proteomes" id="UP000437068">
    <property type="component" value="Unassembled WGS sequence"/>
</dbReference>
<dbReference type="SUPFAM" id="SSF57756">
    <property type="entry name" value="Retrovirus zinc finger-like domains"/>
    <property type="match status" value="1"/>
</dbReference>
<dbReference type="InterPro" id="IPR036875">
    <property type="entry name" value="Znf_CCHC_sf"/>
</dbReference>
<evidence type="ECO:0000313" key="6">
    <source>
        <dbReference type="Proteomes" id="UP000440367"/>
    </source>
</evidence>
<feature type="compositionally biased region" description="Basic and acidic residues" evidence="1">
    <location>
        <begin position="205"/>
        <end position="220"/>
    </location>
</feature>
<name>A0A6A3WMV2_9STRA</name>
<dbReference type="EMBL" id="QXFZ01002500">
    <property type="protein sequence ID" value="KAE9076480.1"/>
    <property type="molecule type" value="Genomic_DNA"/>
</dbReference>
<gene>
    <name evidence="4" type="ORF">PF001_g23824</name>
    <name evidence="3" type="ORF">PF002_g25446</name>
    <name evidence="2" type="ORF">PF007_g24614</name>
</gene>
<feature type="region of interest" description="Disordered" evidence="1">
    <location>
        <begin position="1"/>
        <end position="22"/>
    </location>
</feature>
<sequence>MADTKKEVKESKDERKSIPPFDGKDFEVWLERVRLKLQRKQLWQYCVKDVVEPEESKQADHDDWVTKTSRTKEILYVAMTNQMMKTVKYESTPYRVMERLKRRFMGKTYLKYAEESTKLSRLRLDSKGNLPDHLSEMRRIMETISVVGRPVDEYTKPAILIGSLPRDYDNVVQTFLASHTTQNPDDPPNYEQLEQALEMAYDHTQNRKAEGSKGDEEDKAFFAGGGRGRGRGASRGRGRGRGGRGQGFGGRGGANQGGGRGQGSAGPKRGDGCFHCHEQEHQVRDCPYLGKRPPFEPSVEALQTSAASSMEETKVPRPAVKVEMIMEVMTTPM</sequence>
<organism evidence="3 6">
    <name type="scientific">Phytophthora fragariae</name>
    <dbReference type="NCBI Taxonomy" id="53985"/>
    <lineage>
        <taxon>Eukaryota</taxon>
        <taxon>Sar</taxon>
        <taxon>Stramenopiles</taxon>
        <taxon>Oomycota</taxon>
        <taxon>Peronosporomycetes</taxon>
        <taxon>Peronosporales</taxon>
        <taxon>Peronosporaceae</taxon>
        <taxon>Phytophthora</taxon>
    </lineage>
</organism>
<comment type="caution">
    <text evidence="3">The sequence shown here is derived from an EMBL/GenBank/DDBJ whole genome shotgun (WGS) entry which is preliminary data.</text>
</comment>
<dbReference type="PANTHER" id="PTHR47481">
    <property type="match status" value="1"/>
</dbReference>
<evidence type="ECO:0000313" key="3">
    <source>
        <dbReference type="EMBL" id="KAE9187959.1"/>
    </source>
</evidence>
<dbReference type="EMBL" id="QXGE01002506">
    <property type="protein sequence ID" value="KAE9281331.1"/>
    <property type="molecule type" value="Genomic_DNA"/>
</dbReference>
<dbReference type="EMBL" id="QXGD01002488">
    <property type="protein sequence ID" value="KAE9187959.1"/>
    <property type="molecule type" value="Genomic_DNA"/>
</dbReference>
<dbReference type="Pfam" id="PF14223">
    <property type="entry name" value="Retrotran_gag_2"/>
    <property type="match status" value="1"/>
</dbReference>
<evidence type="ECO:0000313" key="2">
    <source>
        <dbReference type="EMBL" id="KAE9076480.1"/>
    </source>
</evidence>
<evidence type="ECO:0000256" key="1">
    <source>
        <dbReference type="SAM" id="MobiDB-lite"/>
    </source>
</evidence>
<dbReference type="GO" id="GO:0008270">
    <property type="term" value="F:zinc ion binding"/>
    <property type="evidence" value="ECO:0007669"/>
    <property type="project" value="InterPro"/>
</dbReference>
<evidence type="ECO:0000313" key="5">
    <source>
        <dbReference type="Proteomes" id="UP000437068"/>
    </source>
</evidence>
<feature type="compositionally biased region" description="Basic residues" evidence="1">
    <location>
        <begin position="228"/>
        <end position="242"/>
    </location>
</feature>
<feature type="region of interest" description="Disordered" evidence="1">
    <location>
        <begin position="205"/>
        <end position="273"/>
    </location>
</feature>
<reference evidence="5 6" key="1">
    <citation type="submission" date="2018-08" db="EMBL/GenBank/DDBJ databases">
        <title>Genomic investigation of the strawberry pathogen Phytophthora fragariae indicates pathogenicity is determined by transcriptional variation in three key races.</title>
        <authorList>
            <person name="Adams T.M."/>
            <person name="Armitage A.D."/>
            <person name="Sobczyk M.K."/>
            <person name="Bates H.J."/>
            <person name="Dunwell J.M."/>
            <person name="Nellist C.F."/>
            <person name="Harrison R.J."/>
        </authorList>
    </citation>
    <scope>NUCLEOTIDE SEQUENCE [LARGE SCALE GENOMIC DNA]</scope>
    <source>
        <strain evidence="4 5">A4</strain>
        <strain evidence="3 6">BC-1</strain>
        <strain evidence="2 7">NOV-71</strain>
    </source>
</reference>